<dbReference type="EMBL" id="CP031742">
    <property type="protein sequence ID" value="AXQ57726.1"/>
    <property type="molecule type" value="Genomic_DNA"/>
</dbReference>
<dbReference type="GeneID" id="300117609"/>
<keyword evidence="8 9" id="KW-0119">Carbohydrate metabolism</keyword>
<evidence type="ECO:0000313" key="11">
    <source>
        <dbReference type="EMBL" id="AXQ57726.1"/>
    </source>
</evidence>
<comment type="subcellular location">
    <subcellularLocation>
        <location evidence="9">Cytoplasm</location>
    </subcellularLocation>
</comment>
<comment type="activity regulation">
    <text evidence="9">Activated by a monovalent cation that binds near, but not in, the active site. The most likely occupant of the site in vivo is potassium. Ion binding induces a conformational change that may alter substrate affinity.</text>
</comment>
<feature type="binding site" evidence="9">
    <location>
        <begin position="244"/>
        <end position="245"/>
    </location>
    <ligand>
        <name>ATP</name>
        <dbReference type="ChEBI" id="CHEBI:30616"/>
    </ligand>
</feature>
<evidence type="ECO:0000259" key="10">
    <source>
        <dbReference type="Pfam" id="PF00294"/>
    </source>
</evidence>
<evidence type="ECO:0000256" key="2">
    <source>
        <dbReference type="ARBA" id="ARBA00022723"/>
    </source>
</evidence>
<accession>A0A385DHH4</accession>
<dbReference type="RefSeq" id="WP_101278122.1">
    <property type="nucleotide sequence ID" value="NZ_CP031742.1"/>
</dbReference>
<dbReference type="InterPro" id="IPR011611">
    <property type="entry name" value="PfkB_dom"/>
</dbReference>
<dbReference type="Proteomes" id="UP000259636">
    <property type="component" value="Chromosome"/>
</dbReference>
<evidence type="ECO:0000313" key="12">
    <source>
        <dbReference type="Proteomes" id="UP000259636"/>
    </source>
</evidence>
<dbReference type="GO" id="GO:0005829">
    <property type="term" value="C:cytosol"/>
    <property type="evidence" value="ECO:0007669"/>
    <property type="project" value="TreeGrafter"/>
</dbReference>
<comment type="subunit">
    <text evidence="9">Homodimer.</text>
</comment>
<keyword evidence="7 9" id="KW-0630">Potassium</keyword>
<dbReference type="Gene3D" id="3.40.1190.20">
    <property type="match status" value="1"/>
</dbReference>
<feature type="binding site" evidence="9">
    <location>
        <begin position="212"/>
        <end position="217"/>
    </location>
    <ligand>
        <name>ATP</name>
        <dbReference type="ChEBI" id="CHEBI:30616"/>
    </ligand>
</feature>
<dbReference type="UniPathway" id="UPA00916">
    <property type="reaction ID" value="UER00889"/>
</dbReference>
<protein>
    <recommendedName>
        <fullName evidence="9">Ribokinase</fullName>
        <shortName evidence="9">RK</shortName>
        <ecNumber evidence="9">2.7.1.15</ecNumber>
    </recommendedName>
</protein>
<evidence type="ECO:0000256" key="5">
    <source>
        <dbReference type="ARBA" id="ARBA00022840"/>
    </source>
</evidence>
<evidence type="ECO:0000256" key="9">
    <source>
        <dbReference type="HAMAP-Rule" id="MF_01987"/>
    </source>
</evidence>
<dbReference type="PANTHER" id="PTHR10584">
    <property type="entry name" value="SUGAR KINASE"/>
    <property type="match status" value="1"/>
</dbReference>
<evidence type="ECO:0000256" key="3">
    <source>
        <dbReference type="ARBA" id="ARBA00022741"/>
    </source>
</evidence>
<keyword evidence="5 9" id="KW-0067">ATP-binding</keyword>
<dbReference type="InterPro" id="IPR002139">
    <property type="entry name" value="Ribo/fructo_kinase"/>
</dbReference>
<evidence type="ECO:0000256" key="6">
    <source>
        <dbReference type="ARBA" id="ARBA00022842"/>
    </source>
</evidence>
<name>A0A385DHH4_9ACTN</name>
<keyword evidence="9" id="KW-0963">Cytoplasm</keyword>
<comment type="catalytic activity">
    <reaction evidence="9">
        <text>D-ribose + ATP = D-ribose 5-phosphate + ADP + H(+)</text>
        <dbReference type="Rhea" id="RHEA:13697"/>
        <dbReference type="ChEBI" id="CHEBI:15378"/>
        <dbReference type="ChEBI" id="CHEBI:30616"/>
        <dbReference type="ChEBI" id="CHEBI:47013"/>
        <dbReference type="ChEBI" id="CHEBI:78346"/>
        <dbReference type="ChEBI" id="CHEBI:456216"/>
        <dbReference type="EC" id="2.7.1.15"/>
    </reaction>
</comment>
<keyword evidence="4 9" id="KW-0418">Kinase</keyword>
<evidence type="ECO:0000256" key="8">
    <source>
        <dbReference type="ARBA" id="ARBA00023277"/>
    </source>
</evidence>
<keyword evidence="3 9" id="KW-0547">Nucleotide-binding</keyword>
<dbReference type="Pfam" id="PF00294">
    <property type="entry name" value="PfkB"/>
    <property type="match status" value="1"/>
</dbReference>
<comment type="cofactor">
    <cofactor evidence="9">
        <name>Mg(2+)</name>
        <dbReference type="ChEBI" id="CHEBI:18420"/>
    </cofactor>
    <text evidence="9">Requires a divalent cation, most likely magnesium in vivo, as an electrophilic catalyst to aid phosphoryl group transfer. It is the chelate of the metal and the nucleotide that is the actual substrate.</text>
</comment>
<dbReference type="GO" id="GO:0005524">
    <property type="term" value="F:ATP binding"/>
    <property type="evidence" value="ECO:0007669"/>
    <property type="project" value="UniProtKB-UniRule"/>
</dbReference>
<feature type="binding site" evidence="9">
    <location>
        <position position="280"/>
    </location>
    <ligand>
        <name>K(+)</name>
        <dbReference type="ChEBI" id="CHEBI:29103"/>
    </ligand>
</feature>
<feature type="binding site" evidence="9">
    <location>
        <position position="241"/>
    </location>
    <ligand>
        <name>K(+)</name>
        <dbReference type="ChEBI" id="CHEBI:29103"/>
    </ligand>
</feature>
<feature type="active site" description="Proton acceptor" evidence="9">
    <location>
        <position position="245"/>
    </location>
</feature>
<evidence type="ECO:0000256" key="1">
    <source>
        <dbReference type="ARBA" id="ARBA00022679"/>
    </source>
</evidence>
<evidence type="ECO:0000256" key="4">
    <source>
        <dbReference type="ARBA" id="ARBA00022777"/>
    </source>
</evidence>
<dbReference type="KEGG" id="sky:D0C37_26125"/>
<gene>
    <name evidence="9" type="primary">rbsK</name>
    <name evidence="11" type="ORF">D0C37_26125</name>
</gene>
<dbReference type="GO" id="GO:0046872">
    <property type="term" value="F:metal ion binding"/>
    <property type="evidence" value="ECO:0007669"/>
    <property type="project" value="UniProtKB-KW"/>
</dbReference>
<comment type="caution">
    <text evidence="9">Lacks conserved residue(s) required for the propagation of feature annotation.</text>
</comment>
<comment type="function">
    <text evidence="9">Catalyzes the phosphorylation of ribose at O-5 in a reaction requiring ATP and magnesium. The resulting D-ribose-5-phosphate can then be used either for sythesis of nucleotides, histidine, and tryptophan, or as a component of the pentose phosphate pathway.</text>
</comment>
<feature type="binding site" evidence="9">
    <location>
        <position position="284"/>
    </location>
    <ligand>
        <name>K(+)</name>
        <dbReference type="ChEBI" id="CHEBI:29103"/>
    </ligand>
</feature>
<keyword evidence="6 9" id="KW-0460">Magnesium</keyword>
<keyword evidence="2 9" id="KW-0479">Metal-binding</keyword>
<dbReference type="InterPro" id="IPR029056">
    <property type="entry name" value="Ribokinase-like"/>
</dbReference>
<evidence type="ECO:0000256" key="7">
    <source>
        <dbReference type="ARBA" id="ARBA00022958"/>
    </source>
</evidence>
<reference evidence="11 12" key="1">
    <citation type="submission" date="2018-08" db="EMBL/GenBank/DDBJ databases">
        <authorList>
            <person name="Ferrada E.E."/>
            <person name="Latorre B.A."/>
        </authorList>
    </citation>
    <scope>NUCLEOTIDE SEQUENCE [LARGE SCALE GENOMIC DNA]</scope>
    <source>
        <strain evidence="11 12">VK-A60T</strain>
    </source>
</reference>
<feature type="domain" description="Carbohydrate kinase PfkB" evidence="10">
    <location>
        <begin position="1"/>
        <end position="286"/>
    </location>
</feature>
<dbReference type="HAMAP" id="MF_01987">
    <property type="entry name" value="Ribokinase"/>
    <property type="match status" value="1"/>
</dbReference>
<sequence>MTHIVVFGSVQMELVTHAERAPDPGQAVSGREFHAVPGGSGGRQAVAAVRAGAAVSVAGAVGTDAYGERLRACLVREGVDVDLLRTVPGPSGTAQVTVDASGSPTVVAVPGANTALTVATPGDVALIGTGDALLLSSGTPLSGLTSAALAARERGVRTVLAPSQADLLPDELLTATGLLVVDEDGAAALTGRGEPYRSVRALLELVPEAVVTLGAAGCLWAARGGEPMVVPAPEAAAVETRGAGDAFAGALAVALCEGRPTARALEWASAAAALSVARPGAAASLPYRSEIDAACPAVAS</sequence>
<feature type="binding site" evidence="9">
    <location>
        <position position="278"/>
    </location>
    <ligand>
        <name>K(+)</name>
        <dbReference type="ChEBI" id="CHEBI:29103"/>
    </ligand>
</feature>
<dbReference type="PRINTS" id="PR00990">
    <property type="entry name" value="RIBOKINASE"/>
</dbReference>
<dbReference type="SUPFAM" id="SSF53613">
    <property type="entry name" value="Ribokinase-like"/>
    <property type="match status" value="1"/>
</dbReference>
<organism evidence="11 12">
    <name type="scientific">Streptomyces koyangensis</name>
    <dbReference type="NCBI Taxonomy" id="188770"/>
    <lineage>
        <taxon>Bacteria</taxon>
        <taxon>Bacillati</taxon>
        <taxon>Actinomycetota</taxon>
        <taxon>Actinomycetes</taxon>
        <taxon>Kitasatosporales</taxon>
        <taxon>Streptomycetaceae</taxon>
        <taxon>Streptomyces</taxon>
        <taxon>Streptomyces aurantiacus group</taxon>
    </lineage>
</organism>
<feature type="binding site" evidence="9">
    <location>
        <position position="245"/>
    </location>
    <ligand>
        <name>substrate</name>
    </ligand>
</feature>
<comment type="similarity">
    <text evidence="9">Belongs to the carbohydrate kinase PfkB family. Ribokinase subfamily.</text>
</comment>
<feature type="binding site" evidence="9">
    <location>
        <position position="275"/>
    </location>
    <ligand>
        <name>K(+)</name>
        <dbReference type="ChEBI" id="CHEBI:29103"/>
    </ligand>
</feature>
<proteinExistence type="inferred from homology"/>
<dbReference type="PANTHER" id="PTHR10584:SF166">
    <property type="entry name" value="RIBOKINASE"/>
    <property type="match status" value="1"/>
</dbReference>
<dbReference type="EC" id="2.7.1.15" evidence="9"/>
<dbReference type="GO" id="GO:0019303">
    <property type="term" value="P:D-ribose catabolic process"/>
    <property type="evidence" value="ECO:0007669"/>
    <property type="project" value="UniProtKB-UniRule"/>
</dbReference>
<dbReference type="InterPro" id="IPR011877">
    <property type="entry name" value="Ribokinase"/>
</dbReference>
<comment type="pathway">
    <text evidence="9">Carbohydrate metabolism; D-ribose degradation; D-ribose 5-phosphate from beta-D-ribopyranose: step 2/2.</text>
</comment>
<dbReference type="AlphaFoldDB" id="A0A385DHH4"/>
<dbReference type="GO" id="GO:0004747">
    <property type="term" value="F:ribokinase activity"/>
    <property type="evidence" value="ECO:0007669"/>
    <property type="project" value="UniProtKB-UniRule"/>
</dbReference>
<keyword evidence="1 9" id="KW-0808">Transferase</keyword>